<dbReference type="Proteomes" id="UP000308197">
    <property type="component" value="Unassembled WGS sequence"/>
</dbReference>
<dbReference type="EMBL" id="ML211860">
    <property type="protein sequence ID" value="TFK80046.1"/>
    <property type="molecule type" value="Genomic_DNA"/>
</dbReference>
<accession>A0A5C3NR60</accession>
<evidence type="ECO:0000313" key="1">
    <source>
        <dbReference type="EMBL" id="TFK80046.1"/>
    </source>
</evidence>
<gene>
    <name evidence="1" type="ORF">K466DRAFT_592068</name>
</gene>
<dbReference type="InParanoid" id="A0A5C3NR60"/>
<reference evidence="1 2" key="1">
    <citation type="journal article" date="2019" name="Nat. Ecol. Evol.">
        <title>Megaphylogeny resolves global patterns of mushroom evolution.</title>
        <authorList>
            <person name="Varga T."/>
            <person name="Krizsan K."/>
            <person name="Foldi C."/>
            <person name="Dima B."/>
            <person name="Sanchez-Garcia M."/>
            <person name="Sanchez-Ramirez S."/>
            <person name="Szollosi G.J."/>
            <person name="Szarkandi J.G."/>
            <person name="Papp V."/>
            <person name="Albert L."/>
            <person name="Andreopoulos W."/>
            <person name="Angelini C."/>
            <person name="Antonin V."/>
            <person name="Barry K.W."/>
            <person name="Bougher N.L."/>
            <person name="Buchanan P."/>
            <person name="Buyck B."/>
            <person name="Bense V."/>
            <person name="Catcheside P."/>
            <person name="Chovatia M."/>
            <person name="Cooper J."/>
            <person name="Damon W."/>
            <person name="Desjardin D."/>
            <person name="Finy P."/>
            <person name="Geml J."/>
            <person name="Haridas S."/>
            <person name="Hughes K."/>
            <person name="Justo A."/>
            <person name="Karasinski D."/>
            <person name="Kautmanova I."/>
            <person name="Kiss B."/>
            <person name="Kocsube S."/>
            <person name="Kotiranta H."/>
            <person name="LaButti K.M."/>
            <person name="Lechner B.E."/>
            <person name="Liimatainen K."/>
            <person name="Lipzen A."/>
            <person name="Lukacs Z."/>
            <person name="Mihaltcheva S."/>
            <person name="Morgado L.N."/>
            <person name="Niskanen T."/>
            <person name="Noordeloos M.E."/>
            <person name="Ohm R.A."/>
            <person name="Ortiz-Santana B."/>
            <person name="Ovrebo C."/>
            <person name="Racz N."/>
            <person name="Riley R."/>
            <person name="Savchenko A."/>
            <person name="Shiryaev A."/>
            <person name="Soop K."/>
            <person name="Spirin V."/>
            <person name="Szebenyi C."/>
            <person name="Tomsovsky M."/>
            <person name="Tulloss R.E."/>
            <person name="Uehling J."/>
            <person name="Grigoriev I.V."/>
            <person name="Vagvolgyi C."/>
            <person name="Papp T."/>
            <person name="Martin F.M."/>
            <person name="Miettinen O."/>
            <person name="Hibbett D.S."/>
            <person name="Nagy L.G."/>
        </authorList>
    </citation>
    <scope>NUCLEOTIDE SEQUENCE [LARGE SCALE GENOMIC DNA]</scope>
    <source>
        <strain evidence="1 2">HHB13444</strain>
    </source>
</reference>
<proteinExistence type="predicted"/>
<keyword evidence="2" id="KW-1185">Reference proteome</keyword>
<protein>
    <submittedName>
        <fullName evidence="1">Uncharacterized protein</fullName>
    </submittedName>
</protein>
<organism evidence="1 2">
    <name type="scientific">Polyporus arcularius HHB13444</name>
    <dbReference type="NCBI Taxonomy" id="1314778"/>
    <lineage>
        <taxon>Eukaryota</taxon>
        <taxon>Fungi</taxon>
        <taxon>Dikarya</taxon>
        <taxon>Basidiomycota</taxon>
        <taxon>Agaricomycotina</taxon>
        <taxon>Agaricomycetes</taxon>
        <taxon>Polyporales</taxon>
        <taxon>Polyporaceae</taxon>
        <taxon>Polyporus</taxon>
    </lineage>
</organism>
<name>A0A5C3NR60_9APHY</name>
<sequence>MKKARPLLRLCHSTPPSLSRPSNSGCVGIARAGYARRVDFRTRCGVPLGADSKSRTDAFIPCIRHRTPTAALSHGALVSTLAAHYIFRLDCPRRPNVLETRP</sequence>
<evidence type="ECO:0000313" key="2">
    <source>
        <dbReference type="Proteomes" id="UP000308197"/>
    </source>
</evidence>
<dbReference type="AlphaFoldDB" id="A0A5C3NR60"/>